<keyword evidence="3" id="KW-0547">Nucleotide-binding</keyword>
<dbReference type="Gene3D" id="3.40.50.12780">
    <property type="entry name" value="N-terminal domain of ligase-like"/>
    <property type="match status" value="1"/>
</dbReference>
<dbReference type="Gene3D" id="3.30.300.30">
    <property type="match status" value="1"/>
</dbReference>
<dbReference type="EMBL" id="BAABKQ010000001">
    <property type="protein sequence ID" value="GAA4803637.1"/>
    <property type="molecule type" value="Genomic_DNA"/>
</dbReference>
<proteinExistence type="inferred from homology"/>
<organism evidence="7 8">
    <name type="scientific">Tomitella cavernea</name>
    <dbReference type="NCBI Taxonomy" id="1387982"/>
    <lineage>
        <taxon>Bacteria</taxon>
        <taxon>Bacillati</taxon>
        <taxon>Actinomycetota</taxon>
        <taxon>Actinomycetes</taxon>
        <taxon>Mycobacteriales</taxon>
        <taxon>Tomitella</taxon>
    </lineage>
</organism>
<evidence type="ECO:0000256" key="4">
    <source>
        <dbReference type="ARBA" id="ARBA00022840"/>
    </source>
</evidence>
<accession>A0ABP9C3P0</accession>
<dbReference type="RefSeq" id="WP_200173215.1">
    <property type="nucleotide sequence ID" value="NZ_BAABKQ010000001.1"/>
</dbReference>
<gene>
    <name evidence="7" type="ORF">GCM10023353_02420</name>
</gene>
<dbReference type="PANTHER" id="PTHR43107">
    <property type="entry name" value="LONG-CHAIN FATTY ACID TRANSPORT PROTEIN"/>
    <property type="match status" value="1"/>
</dbReference>
<reference evidence="8" key="1">
    <citation type="journal article" date="2019" name="Int. J. Syst. Evol. Microbiol.">
        <title>The Global Catalogue of Microorganisms (GCM) 10K type strain sequencing project: providing services to taxonomists for standard genome sequencing and annotation.</title>
        <authorList>
            <consortium name="The Broad Institute Genomics Platform"/>
            <consortium name="The Broad Institute Genome Sequencing Center for Infectious Disease"/>
            <person name="Wu L."/>
            <person name="Ma J."/>
        </authorList>
    </citation>
    <scope>NUCLEOTIDE SEQUENCE [LARGE SCALE GENOMIC DNA]</scope>
    <source>
        <strain evidence="8">JCM 18542</strain>
    </source>
</reference>
<evidence type="ECO:0000313" key="8">
    <source>
        <dbReference type="Proteomes" id="UP001500839"/>
    </source>
</evidence>
<dbReference type="SUPFAM" id="SSF56801">
    <property type="entry name" value="Acetyl-CoA synthetase-like"/>
    <property type="match status" value="1"/>
</dbReference>
<keyword evidence="4" id="KW-0067">ATP-binding</keyword>
<keyword evidence="8" id="KW-1185">Reference proteome</keyword>
<dbReference type="Proteomes" id="UP001500839">
    <property type="component" value="Unassembled WGS sequence"/>
</dbReference>
<evidence type="ECO:0000259" key="6">
    <source>
        <dbReference type="Pfam" id="PF13193"/>
    </source>
</evidence>
<comment type="similarity">
    <text evidence="1">Belongs to the ATP-dependent AMP-binding enzyme family.</text>
</comment>
<dbReference type="InterPro" id="IPR045851">
    <property type="entry name" value="AMP-bd_C_sf"/>
</dbReference>
<name>A0ABP9C3P0_9ACTN</name>
<keyword evidence="2" id="KW-0436">Ligase</keyword>
<dbReference type="InterPro" id="IPR042099">
    <property type="entry name" value="ANL_N_sf"/>
</dbReference>
<dbReference type="PANTHER" id="PTHR43107:SF15">
    <property type="entry name" value="FATTY ACID TRANSPORT PROTEIN 3, ISOFORM A"/>
    <property type="match status" value="1"/>
</dbReference>
<evidence type="ECO:0000256" key="3">
    <source>
        <dbReference type="ARBA" id="ARBA00022741"/>
    </source>
</evidence>
<feature type="domain" description="AMP-binding enzyme C-terminal" evidence="6">
    <location>
        <begin position="426"/>
        <end position="502"/>
    </location>
</feature>
<evidence type="ECO:0000259" key="5">
    <source>
        <dbReference type="Pfam" id="PF00501"/>
    </source>
</evidence>
<protein>
    <submittedName>
        <fullName evidence="7">AMP-binding protein</fullName>
    </submittedName>
</protein>
<dbReference type="InterPro" id="IPR020845">
    <property type="entry name" value="AMP-binding_CS"/>
</dbReference>
<dbReference type="Pfam" id="PF13193">
    <property type="entry name" value="AMP-binding_C"/>
    <property type="match status" value="1"/>
</dbReference>
<evidence type="ECO:0000256" key="1">
    <source>
        <dbReference type="ARBA" id="ARBA00006432"/>
    </source>
</evidence>
<sequence length="565" mass="61640">METFAEVVRTRSGDSREGLRFEGRSWTWDAVVRESAARAALLRDFVQPGAGRAQRHVGILLQNVPDYVFWLLGAALNGDVIVGVNSTRKGVGLRHDIEHADCDMVITEPLFLESTAVEDLGVAPERILDVESEAYAARLDEYAGAPVPDTLPDPSDIFLLLFSSGSTGAPKAVICTNGRLGRLTEKMGERISLHRDSVTYLMLPLFHGHAIMMNLCTAAKEGATVVMVRKFSASAFVEDIRRHKVTFFNYVGRALSYILAVPRDPAESDNSLEVAFGSEASPAEVDEFKERFGCEVREGYGASEGAIRIVPVPGSPRNALGLPASGMRAEVRDDDNVECPPARFDSRGVLLNAEEATGEIVVLGRGATFEGYYKNPEAMADRLKFGGEDFWTGDLAYRDGDGYFYFAGRGSDWLRVDGENFGAAPVERILSRYPAFAGAHILAVPDPKTGDQVMCVVTMAPDARFDPEDFAAFVDAQPDMGTKWRPAFLRVVDEVPMTGSGKINKAPLRATAWEADDVWYAPSRASGYTLMSVADRAALRDQFVAGGRENVMPADSRRLLTEAAE</sequence>
<dbReference type="InterPro" id="IPR025110">
    <property type="entry name" value="AMP-bd_C"/>
</dbReference>
<feature type="domain" description="AMP-dependent synthetase/ligase" evidence="5">
    <location>
        <begin position="18"/>
        <end position="373"/>
    </location>
</feature>
<evidence type="ECO:0000313" key="7">
    <source>
        <dbReference type="EMBL" id="GAA4803637.1"/>
    </source>
</evidence>
<dbReference type="InterPro" id="IPR000873">
    <property type="entry name" value="AMP-dep_synth/lig_dom"/>
</dbReference>
<dbReference type="Pfam" id="PF00501">
    <property type="entry name" value="AMP-binding"/>
    <property type="match status" value="1"/>
</dbReference>
<dbReference type="PROSITE" id="PS00455">
    <property type="entry name" value="AMP_BINDING"/>
    <property type="match status" value="1"/>
</dbReference>
<comment type="caution">
    <text evidence="7">The sequence shown here is derived from an EMBL/GenBank/DDBJ whole genome shotgun (WGS) entry which is preliminary data.</text>
</comment>
<evidence type="ECO:0000256" key="2">
    <source>
        <dbReference type="ARBA" id="ARBA00022598"/>
    </source>
</evidence>